<proteinExistence type="predicted"/>
<keyword evidence="3" id="KW-1185">Reference proteome</keyword>
<protein>
    <submittedName>
        <fullName evidence="2">Uncharacterized protein</fullName>
    </submittedName>
</protein>
<evidence type="ECO:0000313" key="3">
    <source>
        <dbReference type="Proteomes" id="UP000823388"/>
    </source>
</evidence>
<dbReference type="AlphaFoldDB" id="A0A8T0PHQ9"/>
<sequence>MYMIYRFIPYLKKMIKQKHRPNTHPERVRKVNSPFHPRSTIQLANQPAKQSTLTDRLTNRNRAPEHS</sequence>
<organism evidence="2 3">
    <name type="scientific">Panicum virgatum</name>
    <name type="common">Blackwell switchgrass</name>
    <dbReference type="NCBI Taxonomy" id="38727"/>
    <lineage>
        <taxon>Eukaryota</taxon>
        <taxon>Viridiplantae</taxon>
        <taxon>Streptophyta</taxon>
        <taxon>Embryophyta</taxon>
        <taxon>Tracheophyta</taxon>
        <taxon>Spermatophyta</taxon>
        <taxon>Magnoliopsida</taxon>
        <taxon>Liliopsida</taxon>
        <taxon>Poales</taxon>
        <taxon>Poaceae</taxon>
        <taxon>PACMAD clade</taxon>
        <taxon>Panicoideae</taxon>
        <taxon>Panicodae</taxon>
        <taxon>Paniceae</taxon>
        <taxon>Panicinae</taxon>
        <taxon>Panicum</taxon>
        <taxon>Panicum sect. Hiantes</taxon>
    </lineage>
</organism>
<name>A0A8T0PHQ9_PANVG</name>
<evidence type="ECO:0000256" key="1">
    <source>
        <dbReference type="SAM" id="MobiDB-lite"/>
    </source>
</evidence>
<feature type="compositionally biased region" description="Polar residues" evidence="1">
    <location>
        <begin position="39"/>
        <end position="56"/>
    </location>
</feature>
<feature type="region of interest" description="Disordered" evidence="1">
    <location>
        <begin position="18"/>
        <end position="67"/>
    </location>
</feature>
<evidence type="ECO:0000313" key="2">
    <source>
        <dbReference type="EMBL" id="KAG2560159.1"/>
    </source>
</evidence>
<dbReference type="EMBL" id="CM029051">
    <property type="protein sequence ID" value="KAG2560159.1"/>
    <property type="molecule type" value="Genomic_DNA"/>
</dbReference>
<accession>A0A8T0PHQ9</accession>
<comment type="caution">
    <text evidence="2">The sequence shown here is derived from an EMBL/GenBank/DDBJ whole genome shotgun (WGS) entry which is preliminary data.</text>
</comment>
<dbReference type="Proteomes" id="UP000823388">
    <property type="component" value="Chromosome 8K"/>
</dbReference>
<gene>
    <name evidence="2" type="ORF">PVAP13_8KG045300</name>
</gene>
<reference evidence="2" key="1">
    <citation type="submission" date="2020-05" db="EMBL/GenBank/DDBJ databases">
        <title>WGS assembly of Panicum virgatum.</title>
        <authorList>
            <person name="Lovell J.T."/>
            <person name="Jenkins J."/>
            <person name="Shu S."/>
            <person name="Juenger T.E."/>
            <person name="Schmutz J."/>
        </authorList>
    </citation>
    <scope>NUCLEOTIDE SEQUENCE</scope>
    <source>
        <strain evidence="2">AP13</strain>
    </source>
</reference>